<protein>
    <submittedName>
        <fullName evidence="1">Uncharacterized protein</fullName>
    </submittedName>
</protein>
<keyword evidence="2" id="KW-1185">Reference proteome</keyword>
<dbReference type="RefSeq" id="WP_263995849.1">
    <property type="nucleotide sequence ID" value="NZ_JACKVK010000008.1"/>
</dbReference>
<sequence length="123" mass="13828">MSRSSAAKKARRKKRLGARNDAWLPDDVHADIKGVARIADEIVPRGWEFDADFSTDEFVTWYYAPSATDELDESLEPVTRIWLTDPEEPHVILVGSGEGDAEVVLTVEELFARLDEFEAHRAG</sequence>
<evidence type="ECO:0000313" key="1">
    <source>
        <dbReference type="EMBL" id="MCV7421064.1"/>
    </source>
</evidence>
<dbReference type="AlphaFoldDB" id="A0A9X2YZV0"/>
<accession>A0A9X2YZV0</accession>
<reference evidence="1" key="2">
    <citation type="journal article" date="2022" name="BMC Genomics">
        <title>Comparative genome analysis of mycobacteria focusing on tRNA and non-coding RNA.</title>
        <authorList>
            <person name="Behra P.R.K."/>
            <person name="Pettersson B.M.F."/>
            <person name="Ramesh M."/>
            <person name="Das S."/>
            <person name="Dasgupta S."/>
            <person name="Kirsebom L.A."/>
        </authorList>
    </citation>
    <scope>NUCLEOTIDE SEQUENCE</scope>
    <source>
        <strain evidence="1">DSM 44838</strain>
    </source>
</reference>
<reference evidence="1" key="1">
    <citation type="submission" date="2020-07" db="EMBL/GenBank/DDBJ databases">
        <authorList>
            <person name="Pettersson B.M.F."/>
            <person name="Behra P.R.K."/>
            <person name="Ramesh M."/>
            <person name="Das S."/>
            <person name="Dasgupta S."/>
            <person name="Kirsebom L.A."/>
        </authorList>
    </citation>
    <scope>NUCLEOTIDE SEQUENCE</scope>
    <source>
        <strain evidence="1">DSM 44838</strain>
    </source>
</reference>
<organism evidence="1 2">
    <name type="scientific">Mycobacterium yunnanensis</name>
    <dbReference type="NCBI Taxonomy" id="368477"/>
    <lineage>
        <taxon>Bacteria</taxon>
        <taxon>Bacillati</taxon>
        <taxon>Actinomycetota</taxon>
        <taxon>Actinomycetes</taxon>
        <taxon>Mycobacteriales</taxon>
        <taxon>Mycobacteriaceae</taxon>
        <taxon>Mycobacterium</taxon>
    </lineage>
</organism>
<name>A0A9X2YZV0_9MYCO</name>
<dbReference type="EMBL" id="JACKVK010000008">
    <property type="protein sequence ID" value="MCV7421064.1"/>
    <property type="molecule type" value="Genomic_DNA"/>
</dbReference>
<evidence type="ECO:0000313" key="2">
    <source>
        <dbReference type="Proteomes" id="UP001141629"/>
    </source>
</evidence>
<dbReference type="Proteomes" id="UP001141629">
    <property type="component" value="Unassembled WGS sequence"/>
</dbReference>
<proteinExistence type="predicted"/>
<gene>
    <name evidence="1" type="ORF">H7K45_10985</name>
</gene>
<comment type="caution">
    <text evidence="1">The sequence shown here is derived from an EMBL/GenBank/DDBJ whole genome shotgun (WGS) entry which is preliminary data.</text>
</comment>